<dbReference type="SUPFAM" id="SSF47413">
    <property type="entry name" value="lambda repressor-like DNA-binding domains"/>
    <property type="match status" value="1"/>
</dbReference>
<protein>
    <submittedName>
        <fullName evidence="1">Uncharacterized protein</fullName>
    </submittedName>
</protein>
<comment type="caution">
    <text evidence="1">The sequence shown here is derived from an EMBL/GenBank/DDBJ whole genome shotgun (WGS) entry which is preliminary data.</text>
</comment>
<organism evidence="1 2">
    <name type="scientific">Kaistia nematophila</name>
    <dbReference type="NCBI Taxonomy" id="2994654"/>
    <lineage>
        <taxon>Bacteria</taxon>
        <taxon>Pseudomonadati</taxon>
        <taxon>Pseudomonadota</taxon>
        <taxon>Alphaproteobacteria</taxon>
        <taxon>Hyphomicrobiales</taxon>
        <taxon>Kaistiaceae</taxon>
        <taxon>Kaistia</taxon>
    </lineage>
</organism>
<proteinExistence type="predicted"/>
<reference evidence="1" key="1">
    <citation type="submission" date="2022-11" db="EMBL/GenBank/DDBJ databases">
        <title>Biodiversity and phylogenetic relationships of bacteria.</title>
        <authorList>
            <person name="Machado R.A.R."/>
            <person name="Bhat A."/>
            <person name="Loulou A."/>
            <person name="Kallel S."/>
        </authorList>
    </citation>
    <scope>NUCLEOTIDE SEQUENCE</scope>
    <source>
        <strain evidence="1">K-TC2</strain>
    </source>
</reference>
<dbReference type="GO" id="GO:0003677">
    <property type="term" value="F:DNA binding"/>
    <property type="evidence" value="ECO:0007669"/>
    <property type="project" value="InterPro"/>
</dbReference>
<dbReference type="EMBL" id="JAPKNK010000006">
    <property type="protein sequence ID" value="MCX5570644.1"/>
    <property type="molecule type" value="Genomic_DNA"/>
</dbReference>
<dbReference type="InterPro" id="IPR010982">
    <property type="entry name" value="Lambda_DNA-bd_dom_sf"/>
</dbReference>
<dbReference type="Gene3D" id="1.10.260.40">
    <property type="entry name" value="lambda repressor-like DNA-binding domains"/>
    <property type="match status" value="1"/>
</dbReference>
<keyword evidence="2" id="KW-1185">Reference proteome</keyword>
<dbReference type="RefSeq" id="WP_266339603.1">
    <property type="nucleotide sequence ID" value="NZ_JAPKNK010000006.1"/>
</dbReference>
<evidence type="ECO:0000313" key="2">
    <source>
        <dbReference type="Proteomes" id="UP001144805"/>
    </source>
</evidence>
<accession>A0A9X3E360</accession>
<dbReference type="Proteomes" id="UP001144805">
    <property type="component" value="Unassembled WGS sequence"/>
</dbReference>
<name>A0A9X3E360_9HYPH</name>
<gene>
    <name evidence="1" type="ORF">OSH07_15650</name>
</gene>
<evidence type="ECO:0000313" key="1">
    <source>
        <dbReference type="EMBL" id="MCX5570644.1"/>
    </source>
</evidence>
<sequence>MRTPRNLEHGPDGDEDLPEAVIALIESGVSPLTAVRQWRGLSIEDLAIRSGVKAFVIRSAEAGSELSPEAQVKLAWALDVGADLFID</sequence>
<dbReference type="AlphaFoldDB" id="A0A9X3E360"/>